<evidence type="ECO:0000313" key="1">
    <source>
        <dbReference type="EMBL" id="MFC4630439.1"/>
    </source>
</evidence>
<reference evidence="2" key="1">
    <citation type="journal article" date="2019" name="Int. J. Syst. Evol. Microbiol.">
        <title>The Global Catalogue of Microorganisms (GCM) 10K type strain sequencing project: providing services to taxonomists for standard genome sequencing and annotation.</title>
        <authorList>
            <consortium name="The Broad Institute Genomics Platform"/>
            <consortium name="The Broad Institute Genome Sequencing Center for Infectious Disease"/>
            <person name="Wu L."/>
            <person name="Ma J."/>
        </authorList>
    </citation>
    <scope>NUCLEOTIDE SEQUENCE [LARGE SCALE GENOMIC DNA]</scope>
    <source>
        <strain evidence="2">CCUG 42722</strain>
    </source>
</reference>
<dbReference type="Proteomes" id="UP001596011">
    <property type="component" value="Unassembled WGS sequence"/>
</dbReference>
<dbReference type="RefSeq" id="WP_377138124.1">
    <property type="nucleotide sequence ID" value="NZ_JBHSFI010000005.1"/>
</dbReference>
<comment type="caution">
    <text evidence="1">The sequence shown here is derived from an EMBL/GenBank/DDBJ whole genome shotgun (WGS) entry which is preliminary data.</text>
</comment>
<dbReference type="Gene3D" id="3.40.50.300">
    <property type="entry name" value="P-loop containing nucleotide triphosphate hydrolases"/>
    <property type="match status" value="1"/>
</dbReference>
<evidence type="ECO:0000313" key="2">
    <source>
        <dbReference type="Proteomes" id="UP001596011"/>
    </source>
</evidence>
<protein>
    <recommendedName>
        <fullName evidence="3">Sulfotransferase family protein</fullName>
    </recommendedName>
</protein>
<organism evidence="1 2">
    <name type="scientific">Promicromonospora alba</name>
    <dbReference type="NCBI Taxonomy" id="1616110"/>
    <lineage>
        <taxon>Bacteria</taxon>
        <taxon>Bacillati</taxon>
        <taxon>Actinomycetota</taxon>
        <taxon>Actinomycetes</taxon>
        <taxon>Micrococcales</taxon>
        <taxon>Promicromonosporaceae</taxon>
        <taxon>Promicromonospora</taxon>
    </lineage>
</organism>
<dbReference type="InterPro" id="IPR027417">
    <property type="entry name" value="P-loop_NTPase"/>
</dbReference>
<evidence type="ECO:0008006" key="3">
    <source>
        <dbReference type="Google" id="ProtNLM"/>
    </source>
</evidence>
<gene>
    <name evidence="1" type="ORF">ACFO6V_19500</name>
</gene>
<name>A0ABV9HMC2_9MICO</name>
<accession>A0ABV9HMC2</accession>
<dbReference type="EMBL" id="JBHSFI010000005">
    <property type="protein sequence ID" value="MFC4630439.1"/>
    <property type="molecule type" value="Genomic_DNA"/>
</dbReference>
<keyword evidence="2" id="KW-1185">Reference proteome</keyword>
<sequence length="424" mass="45988">MTVEAREPEDVVTEVAALPRGTTVLHIGAPKTGTTSLQQSAAGSRQRLRAGGVMYPGRYENHRRFARSLLGYPKEPWLTGRAPAHWSTGILKQLVNDERDYALVSSETFSTADARDVARVRAAFTMPTHVVLTLRPLPGMLLSTWQQCVKNAEFRPFDAWLDEAFRELPMLRMPGGDVFKERDGTNLVGRWADAFGPENMTVVVLDPTDRDHIFRVFEDLLGQRRGTLERVTANSGMSAVETEFFRQAAERIFLETGSRARRDLFHGGAVNTVIAERPRRTDEPSLRVPERVTRHAATAAIRIAEQIESAGVRVVGDLSDLAAAGRVGDPAPLPGEVTSDLALIAAGGLARRAVQLGMLDEADAHRLRASAVQEVGGARTDGDVADLAAAPLPGTAPAGVPERIPSELALRAVIGVYEGAQRLS</sequence>
<dbReference type="SUPFAM" id="SSF52540">
    <property type="entry name" value="P-loop containing nucleoside triphosphate hydrolases"/>
    <property type="match status" value="1"/>
</dbReference>
<proteinExistence type="predicted"/>